<evidence type="ECO:0000313" key="4">
    <source>
        <dbReference type="Proteomes" id="UP000251241"/>
    </source>
</evidence>
<evidence type="ECO:0008006" key="6">
    <source>
        <dbReference type="Google" id="ProtNLM"/>
    </source>
</evidence>
<evidence type="ECO:0000313" key="2">
    <source>
        <dbReference type="EMBL" id="SPZ84279.1"/>
    </source>
</evidence>
<evidence type="ECO:0000256" key="1">
    <source>
        <dbReference type="SAM" id="Coils"/>
    </source>
</evidence>
<organism evidence="2 4">
    <name type="scientific">Sphingobacterium multivorum</name>
    <dbReference type="NCBI Taxonomy" id="28454"/>
    <lineage>
        <taxon>Bacteria</taxon>
        <taxon>Pseudomonadati</taxon>
        <taxon>Bacteroidota</taxon>
        <taxon>Sphingobacteriia</taxon>
        <taxon>Sphingobacteriales</taxon>
        <taxon>Sphingobacteriaceae</taxon>
        <taxon>Sphingobacterium</taxon>
    </lineage>
</organism>
<accession>A0A654BVE3</accession>
<dbReference type="Proteomes" id="UP000251241">
    <property type="component" value="Unassembled WGS sequence"/>
</dbReference>
<dbReference type="EMBL" id="UAUU01000002">
    <property type="protein sequence ID" value="SPZ84279.1"/>
    <property type="molecule type" value="Genomic_DNA"/>
</dbReference>
<evidence type="ECO:0000313" key="5">
    <source>
        <dbReference type="Proteomes" id="UP000432350"/>
    </source>
</evidence>
<proteinExistence type="predicted"/>
<feature type="coiled-coil region" evidence="1">
    <location>
        <begin position="35"/>
        <end position="124"/>
    </location>
</feature>
<dbReference type="AlphaFoldDB" id="A0A2X2KPT9"/>
<sequence length="132" mass="13814">MKNSKNGLVAFALVGLAAGAAAWYLLGTDDGKKQLDRANDGIKSLTKSLKDLSKKEAKKAQKLANRASAELDNLKSKAQAAFSKASDDADALKNKAKEAGREALDHANNAAQNLASKIDNTTDAAKSKISNA</sequence>
<dbReference type="SUPFAM" id="SSF58113">
    <property type="entry name" value="Apolipoprotein A-I"/>
    <property type="match status" value="1"/>
</dbReference>
<reference evidence="3 5" key="2">
    <citation type="submission" date="2019-10" db="EMBL/GenBank/DDBJ databases">
        <authorList>
            <person name="Karimi E."/>
        </authorList>
    </citation>
    <scope>NUCLEOTIDE SEQUENCE [LARGE SCALE GENOMIC DNA]</scope>
    <source>
        <strain evidence="3">Sphingobacterium sp. 8BC</strain>
    </source>
</reference>
<dbReference type="Proteomes" id="UP000432350">
    <property type="component" value="Unassembled WGS sequence"/>
</dbReference>
<name>A0A2X2KPT9_SPHMU</name>
<evidence type="ECO:0000313" key="3">
    <source>
        <dbReference type="EMBL" id="VXC84749.1"/>
    </source>
</evidence>
<dbReference type="RefSeq" id="WP_070563336.1">
    <property type="nucleotide sequence ID" value="NZ_CP068086.1"/>
</dbReference>
<dbReference type="EMBL" id="CABWMV010000024">
    <property type="protein sequence ID" value="VXC84749.1"/>
    <property type="molecule type" value="Genomic_DNA"/>
</dbReference>
<reference evidence="2 4" key="1">
    <citation type="submission" date="2018-06" db="EMBL/GenBank/DDBJ databases">
        <authorList>
            <consortium name="Pathogen Informatics"/>
            <person name="Doyle S."/>
        </authorList>
    </citation>
    <scope>NUCLEOTIDE SEQUENCE [LARGE SCALE GENOMIC DNA]</scope>
    <source>
        <strain evidence="2 4">NCTC11343</strain>
    </source>
</reference>
<dbReference type="GeneID" id="97178766"/>
<accession>A0A2X2KPT9</accession>
<keyword evidence="1" id="KW-0175">Coiled coil</keyword>
<gene>
    <name evidence="2" type="ORF">NCTC11343_00810</name>
    <name evidence="3" type="ORF">SPHINGO8BC_50418</name>
</gene>
<protein>
    <recommendedName>
        <fullName evidence="6">YtxH domain-containing protein</fullName>
    </recommendedName>
</protein>